<dbReference type="AlphaFoldDB" id="A0A6V8PKJ0"/>
<name>A0A6V8PKJ0_9ACTN</name>
<evidence type="ECO:0000313" key="2">
    <source>
        <dbReference type="EMBL" id="GFP33185.1"/>
    </source>
</evidence>
<accession>A0A6V8PKJ0</accession>
<organism evidence="2 3">
    <name type="scientific">Candidatus Hakubella thermalkaliphila</name>
    <dbReference type="NCBI Taxonomy" id="2754717"/>
    <lineage>
        <taxon>Bacteria</taxon>
        <taxon>Bacillati</taxon>
        <taxon>Actinomycetota</taxon>
        <taxon>Actinomycetota incertae sedis</taxon>
        <taxon>Candidatus Hakubellales</taxon>
        <taxon>Candidatus Hakubellaceae</taxon>
        <taxon>Candidatus Hakubella</taxon>
    </lineage>
</organism>
<reference evidence="2 3" key="1">
    <citation type="journal article" date="2020" name="Front. Microbiol.">
        <title>Single-cell genomics of novel Actinobacteria with the Wood-Ljungdahl pathway discovered in a serpentinizing system.</title>
        <authorList>
            <person name="Merino N."/>
            <person name="Kawai M."/>
            <person name="Boyd E.S."/>
            <person name="Colman D.R."/>
            <person name="McGlynn S.E."/>
            <person name="Nealson K.H."/>
            <person name="Kurokawa K."/>
            <person name="Hongoh Y."/>
        </authorList>
    </citation>
    <scope>NUCLEOTIDE SEQUENCE [LARGE SCALE GENOMIC DNA]</scope>
    <source>
        <strain evidence="2 3">S42</strain>
    </source>
</reference>
<protein>
    <submittedName>
        <fullName evidence="2">Uncharacterized protein</fullName>
    </submittedName>
</protein>
<feature type="region of interest" description="Disordered" evidence="1">
    <location>
        <begin position="18"/>
        <end position="44"/>
    </location>
</feature>
<comment type="caution">
    <text evidence="2">The sequence shown here is derived from an EMBL/GenBank/DDBJ whole genome shotgun (WGS) entry which is preliminary data.</text>
</comment>
<sequence length="87" mass="9695">MKGVSSDVAARAIMQSCRKRFPETKKQKKAGTKMPQVETSKVDGTLQNSSRGYIAKIYNGASNEKVTIQGCIPDIKDRTTPMQRQLY</sequence>
<dbReference type="EMBL" id="BLSA01000315">
    <property type="protein sequence ID" value="GFP33185.1"/>
    <property type="molecule type" value="Genomic_DNA"/>
</dbReference>
<dbReference type="Proteomes" id="UP000568877">
    <property type="component" value="Unassembled WGS sequence"/>
</dbReference>
<gene>
    <name evidence="2" type="ORF">HKBW3S42_01507</name>
</gene>
<proteinExistence type="predicted"/>
<evidence type="ECO:0000256" key="1">
    <source>
        <dbReference type="SAM" id="MobiDB-lite"/>
    </source>
</evidence>
<evidence type="ECO:0000313" key="3">
    <source>
        <dbReference type="Proteomes" id="UP000568877"/>
    </source>
</evidence>